<dbReference type="Proteomes" id="UP001358586">
    <property type="component" value="Chromosome 7"/>
</dbReference>
<gene>
    <name evidence="1" type="ORF">PVK06_024272</name>
</gene>
<organism evidence="1 2">
    <name type="scientific">Gossypium arboreum</name>
    <name type="common">Tree cotton</name>
    <name type="synonym">Gossypium nanking</name>
    <dbReference type="NCBI Taxonomy" id="29729"/>
    <lineage>
        <taxon>Eukaryota</taxon>
        <taxon>Viridiplantae</taxon>
        <taxon>Streptophyta</taxon>
        <taxon>Embryophyta</taxon>
        <taxon>Tracheophyta</taxon>
        <taxon>Spermatophyta</taxon>
        <taxon>Magnoliopsida</taxon>
        <taxon>eudicotyledons</taxon>
        <taxon>Gunneridae</taxon>
        <taxon>Pentapetalae</taxon>
        <taxon>rosids</taxon>
        <taxon>malvids</taxon>
        <taxon>Malvales</taxon>
        <taxon>Malvaceae</taxon>
        <taxon>Malvoideae</taxon>
        <taxon>Gossypium</taxon>
    </lineage>
</organism>
<sequence>MNTQQQPSIPFKDHMITLIGYFVKATNYESNLDQNTQIEMVFKNLSKDFASFQVVYNLGNKNLTLTQLVKELQSYKLMLNGSHLAQKAEENLAVAFSSIRKGNHTKRNKTKFFGPPKVESKRTKKPKDLSKCFFYNKKGNFKANCKKLKDYLVTKGKR</sequence>
<accession>A0ABR0PDH1</accession>
<keyword evidence="2" id="KW-1185">Reference proteome</keyword>
<evidence type="ECO:0000313" key="1">
    <source>
        <dbReference type="EMBL" id="KAK5819294.1"/>
    </source>
</evidence>
<name>A0ABR0PDH1_GOSAR</name>
<evidence type="ECO:0000313" key="2">
    <source>
        <dbReference type="Proteomes" id="UP001358586"/>
    </source>
</evidence>
<dbReference type="EMBL" id="JARKNE010000007">
    <property type="protein sequence ID" value="KAK5819294.1"/>
    <property type="molecule type" value="Genomic_DNA"/>
</dbReference>
<proteinExistence type="predicted"/>
<reference evidence="1 2" key="1">
    <citation type="submission" date="2023-03" db="EMBL/GenBank/DDBJ databases">
        <title>WGS of Gossypium arboreum.</title>
        <authorList>
            <person name="Yu D."/>
        </authorList>
    </citation>
    <scope>NUCLEOTIDE SEQUENCE [LARGE SCALE GENOMIC DNA]</scope>
    <source>
        <tissue evidence="1">Leaf</tissue>
    </source>
</reference>
<comment type="caution">
    <text evidence="1">The sequence shown here is derived from an EMBL/GenBank/DDBJ whole genome shotgun (WGS) entry which is preliminary data.</text>
</comment>
<protein>
    <submittedName>
        <fullName evidence="1">Uncharacterized protein</fullName>
    </submittedName>
</protein>